<feature type="transmembrane region" description="Helical" evidence="1">
    <location>
        <begin position="63"/>
        <end position="82"/>
    </location>
</feature>
<keyword evidence="1" id="KW-0812">Transmembrane</keyword>
<protein>
    <submittedName>
        <fullName evidence="2">Uncharacterized protein</fullName>
    </submittedName>
</protein>
<sequence>MLKRAVLLAVLVFVVATALTLRWEAPSDGYTTLGFPASFLQYTGGKCSGCAQYFKWHALALDLFLALAFAAGCVKAWVLLVAQHKSERKFSFSFRPFR</sequence>
<dbReference type="STRING" id="1227077.SAMN04515668_4358"/>
<dbReference type="RefSeq" id="WP_143080328.1">
    <property type="nucleotide sequence ID" value="NZ_FOXS01000008.1"/>
</dbReference>
<keyword evidence="1" id="KW-0472">Membrane</keyword>
<gene>
    <name evidence="2" type="ORF">SAMN04515668_4358</name>
</gene>
<accession>A0A1I6BCY7</accession>
<organism evidence="2 3">
    <name type="scientific">Hymenobacter arizonensis</name>
    <name type="common">Siccationidurans arizonensis</name>
    <dbReference type="NCBI Taxonomy" id="1227077"/>
    <lineage>
        <taxon>Bacteria</taxon>
        <taxon>Pseudomonadati</taxon>
        <taxon>Bacteroidota</taxon>
        <taxon>Cytophagia</taxon>
        <taxon>Cytophagales</taxon>
        <taxon>Hymenobacteraceae</taxon>
        <taxon>Hymenobacter</taxon>
    </lineage>
</organism>
<proteinExistence type="predicted"/>
<dbReference type="AlphaFoldDB" id="A0A1I6BCY7"/>
<evidence type="ECO:0000313" key="2">
    <source>
        <dbReference type="EMBL" id="SFQ78754.1"/>
    </source>
</evidence>
<evidence type="ECO:0000313" key="3">
    <source>
        <dbReference type="Proteomes" id="UP000199029"/>
    </source>
</evidence>
<reference evidence="3" key="1">
    <citation type="submission" date="2016-10" db="EMBL/GenBank/DDBJ databases">
        <authorList>
            <person name="Varghese N."/>
            <person name="Submissions S."/>
        </authorList>
    </citation>
    <scope>NUCLEOTIDE SEQUENCE [LARGE SCALE GENOMIC DNA]</scope>
    <source>
        <strain evidence="3">OR362-8,ATCC BAA-1266,JCM 13504</strain>
    </source>
</reference>
<keyword evidence="3" id="KW-1185">Reference proteome</keyword>
<dbReference type="Proteomes" id="UP000199029">
    <property type="component" value="Unassembled WGS sequence"/>
</dbReference>
<evidence type="ECO:0000256" key="1">
    <source>
        <dbReference type="SAM" id="Phobius"/>
    </source>
</evidence>
<dbReference type="EMBL" id="FOXS01000008">
    <property type="protein sequence ID" value="SFQ78754.1"/>
    <property type="molecule type" value="Genomic_DNA"/>
</dbReference>
<name>A0A1I6BCY7_HYMAR</name>
<keyword evidence="1" id="KW-1133">Transmembrane helix</keyword>